<dbReference type="PRINTS" id="PR00773">
    <property type="entry name" value="GRPEPROTEIN"/>
</dbReference>
<proteinExistence type="inferred from homology"/>
<keyword evidence="6" id="KW-0143">Chaperone</keyword>
<feature type="compositionally biased region" description="Acidic residues" evidence="8">
    <location>
        <begin position="8"/>
        <end position="20"/>
    </location>
</feature>
<dbReference type="Pfam" id="PF01025">
    <property type="entry name" value="GrpE"/>
    <property type="match status" value="1"/>
</dbReference>
<dbReference type="EMBL" id="UOFT01000050">
    <property type="protein sequence ID" value="VAW95948.1"/>
    <property type="molecule type" value="Genomic_DNA"/>
</dbReference>
<organism evidence="9">
    <name type="scientific">hydrothermal vent metagenome</name>
    <dbReference type="NCBI Taxonomy" id="652676"/>
    <lineage>
        <taxon>unclassified sequences</taxon>
        <taxon>metagenomes</taxon>
        <taxon>ecological metagenomes</taxon>
    </lineage>
</organism>
<name>A0A3B0ZR34_9ZZZZ</name>
<dbReference type="GO" id="GO:0051082">
    <property type="term" value="F:unfolded protein binding"/>
    <property type="evidence" value="ECO:0007669"/>
    <property type="project" value="TreeGrafter"/>
</dbReference>
<accession>A0A3B0ZR34</accession>
<dbReference type="CDD" id="cd00446">
    <property type="entry name" value="GrpE"/>
    <property type="match status" value="1"/>
</dbReference>
<dbReference type="PROSITE" id="PS01071">
    <property type="entry name" value="GRPE"/>
    <property type="match status" value="1"/>
</dbReference>
<comment type="similarity">
    <text evidence="2">Belongs to the GrpE family.</text>
</comment>
<dbReference type="Gene3D" id="2.30.22.10">
    <property type="entry name" value="Head domain of nucleotide exchange factor GrpE"/>
    <property type="match status" value="1"/>
</dbReference>
<dbReference type="SUPFAM" id="SSF51064">
    <property type="entry name" value="Head domain of nucleotide exchange factor GrpE"/>
    <property type="match status" value="1"/>
</dbReference>
<dbReference type="GO" id="GO:0042803">
    <property type="term" value="F:protein homodimerization activity"/>
    <property type="evidence" value="ECO:0007669"/>
    <property type="project" value="InterPro"/>
</dbReference>
<evidence type="ECO:0000256" key="6">
    <source>
        <dbReference type="ARBA" id="ARBA00023186"/>
    </source>
</evidence>
<reference evidence="9" key="1">
    <citation type="submission" date="2018-06" db="EMBL/GenBank/DDBJ databases">
        <authorList>
            <person name="Zhirakovskaya E."/>
        </authorList>
    </citation>
    <scope>NUCLEOTIDE SEQUENCE</scope>
</reference>
<keyword evidence="7" id="KW-0175">Coiled coil</keyword>
<dbReference type="GO" id="GO:0051087">
    <property type="term" value="F:protein-folding chaperone binding"/>
    <property type="evidence" value="ECO:0007669"/>
    <property type="project" value="InterPro"/>
</dbReference>
<evidence type="ECO:0000256" key="4">
    <source>
        <dbReference type="ARBA" id="ARBA00022490"/>
    </source>
</evidence>
<evidence type="ECO:0000256" key="3">
    <source>
        <dbReference type="ARBA" id="ARBA00011738"/>
    </source>
</evidence>
<comment type="subcellular location">
    <subcellularLocation>
        <location evidence="1">Cytoplasm</location>
    </subcellularLocation>
</comment>
<dbReference type="NCBIfam" id="NF010738">
    <property type="entry name" value="PRK14140.1"/>
    <property type="match status" value="1"/>
</dbReference>
<keyword evidence="5 9" id="KW-0346">Stress response</keyword>
<keyword evidence="4" id="KW-0963">Cytoplasm</keyword>
<gene>
    <name evidence="9" type="ORF">MNBD_GAMMA23-1226</name>
</gene>
<sequence length="199" mass="22392">MTDVENSTTEEEVPEQDTTEQEQAASPTDEVDVAELQKRLAEAEAAQQDANDKLLRAHAEMENIRRRSERELENAHKYGMEKFATELLPIIDSLEFGLVAASADDADITKVREGTELTIKMLASMFDKFGINSVHPIDEAFDPEFHQAMTMIEHPEKEPNTVIDVMQKGYMLNNRLIRPAMVVVSKAPANTDKESDEKT</sequence>
<evidence type="ECO:0000256" key="1">
    <source>
        <dbReference type="ARBA" id="ARBA00004496"/>
    </source>
</evidence>
<dbReference type="PANTHER" id="PTHR21237:SF23">
    <property type="entry name" value="GRPE PROTEIN HOMOLOG, MITOCHONDRIAL"/>
    <property type="match status" value="1"/>
</dbReference>
<dbReference type="FunFam" id="2.30.22.10:FF:000001">
    <property type="entry name" value="Protein GrpE"/>
    <property type="match status" value="1"/>
</dbReference>
<dbReference type="HAMAP" id="MF_01151">
    <property type="entry name" value="GrpE"/>
    <property type="match status" value="1"/>
</dbReference>
<feature type="region of interest" description="Disordered" evidence="8">
    <location>
        <begin position="1"/>
        <end position="31"/>
    </location>
</feature>
<dbReference type="PANTHER" id="PTHR21237">
    <property type="entry name" value="GRPE PROTEIN"/>
    <property type="match status" value="1"/>
</dbReference>
<dbReference type="NCBIfam" id="NF010737">
    <property type="entry name" value="PRK14139.1"/>
    <property type="match status" value="1"/>
</dbReference>
<evidence type="ECO:0000256" key="7">
    <source>
        <dbReference type="SAM" id="Coils"/>
    </source>
</evidence>
<dbReference type="SUPFAM" id="SSF58014">
    <property type="entry name" value="Coiled-coil domain of nucleotide exchange factor GrpE"/>
    <property type="match status" value="1"/>
</dbReference>
<evidence type="ECO:0000313" key="9">
    <source>
        <dbReference type="EMBL" id="VAW95948.1"/>
    </source>
</evidence>
<dbReference type="InterPro" id="IPR013805">
    <property type="entry name" value="GrpE_CC"/>
</dbReference>
<evidence type="ECO:0000256" key="5">
    <source>
        <dbReference type="ARBA" id="ARBA00023016"/>
    </source>
</evidence>
<dbReference type="AlphaFoldDB" id="A0A3B0ZR34"/>
<dbReference type="Gene3D" id="3.90.20.20">
    <property type="match status" value="1"/>
</dbReference>
<dbReference type="NCBIfam" id="NF010748">
    <property type="entry name" value="PRK14150.1"/>
    <property type="match status" value="1"/>
</dbReference>
<evidence type="ECO:0000256" key="8">
    <source>
        <dbReference type="SAM" id="MobiDB-lite"/>
    </source>
</evidence>
<dbReference type="GO" id="GO:0006457">
    <property type="term" value="P:protein folding"/>
    <property type="evidence" value="ECO:0007669"/>
    <property type="project" value="InterPro"/>
</dbReference>
<dbReference type="InterPro" id="IPR009012">
    <property type="entry name" value="GrpE_head"/>
</dbReference>
<evidence type="ECO:0000256" key="2">
    <source>
        <dbReference type="ARBA" id="ARBA00009054"/>
    </source>
</evidence>
<feature type="coiled-coil region" evidence="7">
    <location>
        <begin position="31"/>
        <end position="71"/>
    </location>
</feature>
<dbReference type="GO" id="GO:0005829">
    <property type="term" value="C:cytosol"/>
    <property type="evidence" value="ECO:0007669"/>
    <property type="project" value="TreeGrafter"/>
</dbReference>
<comment type="subunit">
    <text evidence="3">Homodimer.</text>
</comment>
<dbReference type="GO" id="GO:0000774">
    <property type="term" value="F:adenyl-nucleotide exchange factor activity"/>
    <property type="evidence" value="ECO:0007669"/>
    <property type="project" value="InterPro"/>
</dbReference>
<protein>
    <submittedName>
        <fullName evidence="9">Heat shock protein GrpE</fullName>
    </submittedName>
</protein>
<dbReference type="InterPro" id="IPR000740">
    <property type="entry name" value="GrpE"/>
</dbReference>